<dbReference type="Pfam" id="PF00037">
    <property type="entry name" value="Fer4"/>
    <property type="match status" value="1"/>
</dbReference>
<accession>A0A0L6TYE2</accession>
<evidence type="ECO:0000313" key="8">
    <source>
        <dbReference type="Proteomes" id="UP000036873"/>
    </source>
</evidence>
<dbReference type="PANTHER" id="PTHR43687">
    <property type="entry name" value="ADENYLYLSULFATE REDUCTASE, BETA SUBUNIT"/>
    <property type="match status" value="1"/>
</dbReference>
<dbReference type="AlphaFoldDB" id="A0A0L6TYE2"/>
<dbReference type="SUPFAM" id="SSF54862">
    <property type="entry name" value="4Fe-4S ferredoxins"/>
    <property type="match status" value="1"/>
</dbReference>
<feature type="domain" description="4Fe-4S ferredoxin-type" evidence="6">
    <location>
        <begin position="229"/>
        <end position="252"/>
    </location>
</feature>
<keyword evidence="3" id="KW-0408">Iron</keyword>
<reference evidence="8" key="1">
    <citation type="submission" date="2015-07" db="EMBL/GenBank/DDBJ databases">
        <title>Draft genome sequence of Acetobacterium bakii DSM 8293, a potential psychrophilic chemical producer through syngas fermentation.</title>
        <authorList>
            <person name="Song Y."/>
            <person name="Hwang S."/>
            <person name="Cho B.-K."/>
        </authorList>
    </citation>
    <scope>NUCLEOTIDE SEQUENCE [LARGE SCALE GENOMIC DNA]</scope>
    <source>
        <strain evidence="8">DSM 8239</strain>
    </source>
</reference>
<dbReference type="PANTHER" id="PTHR43687:SF4">
    <property type="entry name" value="BLR5484 PROTEIN"/>
    <property type="match status" value="1"/>
</dbReference>
<evidence type="ECO:0000256" key="3">
    <source>
        <dbReference type="ARBA" id="ARBA00023004"/>
    </source>
</evidence>
<dbReference type="STRING" id="52689.AKG39_13350"/>
<evidence type="ECO:0000259" key="5">
    <source>
        <dbReference type="PROSITE" id="PS50902"/>
    </source>
</evidence>
<dbReference type="NCBIfam" id="NF038196">
    <property type="entry name" value="ferrodoxin_EFR1"/>
    <property type="match status" value="1"/>
</dbReference>
<dbReference type="GO" id="GO:0051539">
    <property type="term" value="F:4 iron, 4 sulfur cluster binding"/>
    <property type="evidence" value="ECO:0007669"/>
    <property type="project" value="UniProtKB-KW"/>
</dbReference>
<dbReference type="InterPro" id="IPR001226">
    <property type="entry name" value="Flavodoxin_CS"/>
</dbReference>
<dbReference type="InterPro" id="IPR017896">
    <property type="entry name" value="4Fe4S_Fe-S-bd"/>
</dbReference>
<dbReference type="PROSITE" id="PS00198">
    <property type="entry name" value="4FE4S_FER_1"/>
    <property type="match status" value="2"/>
</dbReference>
<dbReference type="GO" id="GO:0010181">
    <property type="term" value="F:FMN binding"/>
    <property type="evidence" value="ECO:0007669"/>
    <property type="project" value="InterPro"/>
</dbReference>
<dbReference type="InterPro" id="IPR047964">
    <property type="entry name" value="EFR1-like"/>
</dbReference>
<organism evidence="7 8">
    <name type="scientific">Acetobacterium bakii</name>
    <dbReference type="NCBI Taxonomy" id="52689"/>
    <lineage>
        <taxon>Bacteria</taxon>
        <taxon>Bacillati</taxon>
        <taxon>Bacillota</taxon>
        <taxon>Clostridia</taxon>
        <taxon>Eubacteriales</taxon>
        <taxon>Eubacteriaceae</taxon>
        <taxon>Acetobacterium</taxon>
    </lineage>
</organism>
<dbReference type="EMBL" id="LGYO01000033">
    <property type="protein sequence ID" value="KNZ41289.1"/>
    <property type="molecule type" value="Genomic_DNA"/>
</dbReference>
<dbReference type="InterPro" id="IPR017900">
    <property type="entry name" value="4Fe4S_Fe_S_CS"/>
</dbReference>
<feature type="domain" description="4Fe-4S ferredoxin-type" evidence="6">
    <location>
        <begin position="195"/>
        <end position="224"/>
    </location>
</feature>
<dbReference type="Gene3D" id="3.30.70.20">
    <property type="match status" value="1"/>
</dbReference>
<keyword evidence="2" id="KW-0479">Metal-binding</keyword>
<comment type="caution">
    <text evidence="7">The sequence shown here is derived from an EMBL/GenBank/DDBJ whole genome shotgun (WGS) entry which is preliminary data.</text>
</comment>
<dbReference type="GO" id="GO:0016651">
    <property type="term" value="F:oxidoreductase activity, acting on NAD(P)H"/>
    <property type="evidence" value="ECO:0007669"/>
    <property type="project" value="UniProtKB-ARBA"/>
</dbReference>
<dbReference type="InterPro" id="IPR008254">
    <property type="entry name" value="Flavodoxin/NO_synth"/>
</dbReference>
<dbReference type="SUPFAM" id="SSF52218">
    <property type="entry name" value="Flavoproteins"/>
    <property type="match status" value="1"/>
</dbReference>
<dbReference type="RefSeq" id="WP_050740897.1">
    <property type="nucleotide sequence ID" value="NZ_LGYO01000033.1"/>
</dbReference>
<dbReference type="PROSITE" id="PS51379">
    <property type="entry name" value="4FE4S_FER_2"/>
    <property type="match status" value="2"/>
</dbReference>
<dbReference type="Gene3D" id="3.40.50.360">
    <property type="match status" value="1"/>
</dbReference>
<dbReference type="InterPro" id="IPR029039">
    <property type="entry name" value="Flavoprotein-like_sf"/>
</dbReference>
<evidence type="ECO:0000313" key="7">
    <source>
        <dbReference type="EMBL" id="KNZ41289.1"/>
    </source>
</evidence>
<keyword evidence="8" id="KW-1185">Reference proteome</keyword>
<protein>
    <recommendedName>
        <fullName evidence="9">4Fe-4S ferredoxin</fullName>
    </recommendedName>
</protein>
<keyword evidence="4" id="KW-0411">Iron-sulfur</keyword>
<sequence>MKKIIIYYFSGTGNTWWLATGLQAQLKLKGHSVDCYSIETLAIEDLTQQAAAADHIILGFPVYGSTAPGPMLDFINLFPDSHTTQGISIFATQALASGDTAYEIGLKFIRKGYDLKQTRHFRMMNNLHLPKFRFYKPKNDARVDKLLEQNRPLVSKFAAAISADCTHIIGNNPLGHLLGNLQRKHIDRLIASASKELKTDASRCTLCGTCQRICPTGNIELSGDSVRFYDQCALCLRCYSQCPTAAILLGEGSEDEKKFPRYKGPGKDFNVDLLIQKK</sequence>
<dbReference type="Pfam" id="PF12724">
    <property type="entry name" value="Flavodoxin_5"/>
    <property type="match status" value="1"/>
</dbReference>
<gene>
    <name evidence="7" type="ORF">AKG39_13350</name>
</gene>
<dbReference type="PROSITE" id="PS00201">
    <property type="entry name" value="FLAVODOXIN"/>
    <property type="match status" value="1"/>
</dbReference>
<feature type="domain" description="Flavodoxin-like" evidence="5">
    <location>
        <begin position="4"/>
        <end position="158"/>
    </location>
</feature>
<dbReference type="PROSITE" id="PS50902">
    <property type="entry name" value="FLAVODOXIN_LIKE"/>
    <property type="match status" value="1"/>
</dbReference>
<dbReference type="Proteomes" id="UP000036873">
    <property type="component" value="Unassembled WGS sequence"/>
</dbReference>
<dbReference type="InterPro" id="IPR050572">
    <property type="entry name" value="Fe-S_Ferredoxin"/>
</dbReference>
<evidence type="ECO:0000256" key="4">
    <source>
        <dbReference type="ARBA" id="ARBA00023014"/>
    </source>
</evidence>
<keyword evidence="1" id="KW-0004">4Fe-4S</keyword>
<name>A0A0L6TYE2_9FIRM</name>
<evidence type="ECO:0000259" key="6">
    <source>
        <dbReference type="PROSITE" id="PS51379"/>
    </source>
</evidence>
<dbReference type="GO" id="GO:0009055">
    <property type="term" value="F:electron transfer activity"/>
    <property type="evidence" value="ECO:0007669"/>
    <property type="project" value="InterPro"/>
</dbReference>
<evidence type="ECO:0000256" key="1">
    <source>
        <dbReference type="ARBA" id="ARBA00022485"/>
    </source>
</evidence>
<proteinExistence type="predicted"/>
<dbReference type="GO" id="GO:0046872">
    <property type="term" value="F:metal ion binding"/>
    <property type="evidence" value="ECO:0007669"/>
    <property type="project" value="UniProtKB-KW"/>
</dbReference>
<evidence type="ECO:0008006" key="9">
    <source>
        <dbReference type="Google" id="ProtNLM"/>
    </source>
</evidence>
<dbReference type="OrthoDB" id="9813995at2"/>
<evidence type="ECO:0000256" key="2">
    <source>
        <dbReference type="ARBA" id="ARBA00022723"/>
    </source>
</evidence>
<dbReference type="InterPro" id="IPR026816">
    <property type="entry name" value="Flavodoxin_dom"/>
</dbReference>